<feature type="transmembrane region" description="Helical" evidence="1">
    <location>
        <begin position="12"/>
        <end position="35"/>
    </location>
</feature>
<proteinExistence type="predicted"/>
<evidence type="ECO:0000256" key="1">
    <source>
        <dbReference type="SAM" id="Phobius"/>
    </source>
</evidence>
<comment type="caution">
    <text evidence="2">The sequence shown here is derived from an EMBL/GenBank/DDBJ whole genome shotgun (WGS) entry which is preliminary data.</text>
</comment>
<keyword evidence="1" id="KW-0812">Transmembrane</keyword>
<evidence type="ECO:0000313" key="3">
    <source>
        <dbReference type="Proteomes" id="UP001172155"/>
    </source>
</evidence>
<dbReference type="Proteomes" id="UP001172155">
    <property type="component" value="Unassembled WGS sequence"/>
</dbReference>
<accession>A0AA40F6C5</accession>
<keyword evidence="3" id="KW-1185">Reference proteome</keyword>
<name>A0AA40F6C5_9PEZI</name>
<dbReference type="AlphaFoldDB" id="A0AA40F6C5"/>
<organism evidence="2 3">
    <name type="scientific">Schizothecium vesticola</name>
    <dbReference type="NCBI Taxonomy" id="314040"/>
    <lineage>
        <taxon>Eukaryota</taxon>
        <taxon>Fungi</taxon>
        <taxon>Dikarya</taxon>
        <taxon>Ascomycota</taxon>
        <taxon>Pezizomycotina</taxon>
        <taxon>Sordariomycetes</taxon>
        <taxon>Sordariomycetidae</taxon>
        <taxon>Sordariales</taxon>
        <taxon>Schizotheciaceae</taxon>
        <taxon>Schizothecium</taxon>
    </lineage>
</organism>
<evidence type="ECO:0000313" key="2">
    <source>
        <dbReference type="EMBL" id="KAK0752112.1"/>
    </source>
</evidence>
<sequence length="105" mass="11812">MLRTKKRTIDRYYCVVLSILAVSSANLSSLLLVGVDILGPILGPDLRISLVQSFVRLLAIRGRPGEKDRWRVERRPAYRRTDMSCRPAKSFVGGITRRLDVSVVA</sequence>
<reference evidence="2" key="1">
    <citation type="submission" date="2023-06" db="EMBL/GenBank/DDBJ databases">
        <title>Genome-scale phylogeny and comparative genomics of the fungal order Sordariales.</title>
        <authorList>
            <consortium name="Lawrence Berkeley National Laboratory"/>
            <person name="Hensen N."/>
            <person name="Bonometti L."/>
            <person name="Westerberg I."/>
            <person name="Brannstrom I.O."/>
            <person name="Guillou S."/>
            <person name="Cros-Aarteil S."/>
            <person name="Calhoun S."/>
            <person name="Haridas S."/>
            <person name="Kuo A."/>
            <person name="Mondo S."/>
            <person name="Pangilinan J."/>
            <person name="Riley R."/>
            <person name="LaButti K."/>
            <person name="Andreopoulos B."/>
            <person name="Lipzen A."/>
            <person name="Chen C."/>
            <person name="Yanf M."/>
            <person name="Daum C."/>
            <person name="Ng V."/>
            <person name="Clum A."/>
            <person name="Steindorff A."/>
            <person name="Ohm R."/>
            <person name="Martin F."/>
            <person name="Silar P."/>
            <person name="Natvig D."/>
            <person name="Lalanne C."/>
            <person name="Gautier V."/>
            <person name="Ament-velasquez S.L."/>
            <person name="Kruys A."/>
            <person name="Hutchinson M.I."/>
            <person name="Powell A.J."/>
            <person name="Barry K."/>
            <person name="Miller A.N."/>
            <person name="Grigoriev I.V."/>
            <person name="Debuchy R."/>
            <person name="Gladieux P."/>
            <person name="Thoren M.H."/>
            <person name="Johannesson H."/>
        </authorList>
    </citation>
    <scope>NUCLEOTIDE SEQUENCE</scope>
    <source>
        <strain evidence="2">SMH3187-1</strain>
    </source>
</reference>
<dbReference type="EMBL" id="JAUKUD010000002">
    <property type="protein sequence ID" value="KAK0752112.1"/>
    <property type="molecule type" value="Genomic_DNA"/>
</dbReference>
<protein>
    <submittedName>
        <fullName evidence="2">Uncharacterized protein</fullName>
    </submittedName>
</protein>
<gene>
    <name evidence="2" type="ORF">B0T18DRAFT_83960</name>
</gene>
<keyword evidence="1" id="KW-1133">Transmembrane helix</keyword>
<keyword evidence="1" id="KW-0472">Membrane</keyword>